<gene>
    <name evidence="1" type="ORF">BDV41DRAFT_523892</name>
</gene>
<accession>A0A5N6WAQ4</accession>
<keyword evidence="2" id="KW-1185">Reference proteome</keyword>
<name>A0A5N6WAQ4_9EURO</name>
<evidence type="ECO:0000313" key="2">
    <source>
        <dbReference type="Proteomes" id="UP000325433"/>
    </source>
</evidence>
<protein>
    <submittedName>
        <fullName evidence="1">Uncharacterized protein</fullName>
    </submittedName>
</protein>
<dbReference type="EMBL" id="ML738299">
    <property type="protein sequence ID" value="KAE8317863.1"/>
    <property type="molecule type" value="Genomic_DNA"/>
</dbReference>
<reference evidence="2" key="1">
    <citation type="submission" date="2019-04" db="EMBL/GenBank/DDBJ databases">
        <title>Friends and foes A comparative genomics studyof 23 Aspergillus species from section Flavi.</title>
        <authorList>
            <consortium name="DOE Joint Genome Institute"/>
            <person name="Kjaerbolling I."/>
            <person name="Vesth T."/>
            <person name="Frisvad J.C."/>
            <person name="Nybo J.L."/>
            <person name="Theobald S."/>
            <person name="Kildgaard S."/>
            <person name="Isbrandt T."/>
            <person name="Kuo A."/>
            <person name="Sato A."/>
            <person name="Lyhne E.K."/>
            <person name="Kogle M.E."/>
            <person name="Wiebenga A."/>
            <person name="Kun R.S."/>
            <person name="Lubbers R.J."/>
            <person name="Makela M.R."/>
            <person name="Barry K."/>
            <person name="Chovatia M."/>
            <person name="Clum A."/>
            <person name="Daum C."/>
            <person name="Haridas S."/>
            <person name="He G."/>
            <person name="LaButti K."/>
            <person name="Lipzen A."/>
            <person name="Mondo S."/>
            <person name="Riley R."/>
            <person name="Salamov A."/>
            <person name="Simmons B.A."/>
            <person name="Magnuson J.K."/>
            <person name="Henrissat B."/>
            <person name="Mortensen U.H."/>
            <person name="Larsen T.O."/>
            <person name="Devries R.P."/>
            <person name="Grigoriev I.V."/>
            <person name="Machida M."/>
            <person name="Baker S.E."/>
            <person name="Andersen M.R."/>
        </authorList>
    </citation>
    <scope>NUCLEOTIDE SEQUENCE [LARGE SCALE GENOMIC DNA]</scope>
    <source>
        <strain evidence="2">CBS 130015</strain>
    </source>
</reference>
<sequence length="115" mass="13267">MVQQNMGGLRNRQANTFRLRLQASRHRKKPVYILIVEYEYTPGAGSIVSDIFINCLLLLETWTEADPGYRPSATDRFTNMIGNHGTTQDNHPSMFEFKDRLKDMCAQTKTILSER</sequence>
<organism evidence="1 2">
    <name type="scientific">Aspergillus transmontanensis</name>
    <dbReference type="NCBI Taxonomy" id="1034304"/>
    <lineage>
        <taxon>Eukaryota</taxon>
        <taxon>Fungi</taxon>
        <taxon>Dikarya</taxon>
        <taxon>Ascomycota</taxon>
        <taxon>Pezizomycotina</taxon>
        <taxon>Eurotiomycetes</taxon>
        <taxon>Eurotiomycetidae</taxon>
        <taxon>Eurotiales</taxon>
        <taxon>Aspergillaceae</taxon>
        <taxon>Aspergillus</taxon>
        <taxon>Aspergillus subgen. Circumdati</taxon>
    </lineage>
</organism>
<dbReference type="AlphaFoldDB" id="A0A5N6WAQ4"/>
<dbReference type="Proteomes" id="UP000325433">
    <property type="component" value="Unassembled WGS sequence"/>
</dbReference>
<evidence type="ECO:0000313" key="1">
    <source>
        <dbReference type="EMBL" id="KAE8317863.1"/>
    </source>
</evidence>
<proteinExistence type="predicted"/>